<dbReference type="PROSITE" id="PS51257">
    <property type="entry name" value="PROKAR_LIPOPROTEIN"/>
    <property type="match status" value="1"/>
</dbReference>
<evidence type="ECO:0000313" key="2">
    <source>
        <dbReference type="Proteomes" id="UP001246372"/>
    </source>
</evidence>
<evidence type="ECO:0008006" key="3">
    <source>
        <dbReference type="Google" id="ProtNLM"/>
    </source>
</evidence>
<reference evidence="1" key="1">
    <citation type="submission" date="2023-09" db="EMBL/GenBank/DDBJ databases">
        <title>Paucibacter sp. APW11 Genome sequencing and assembly.</title>
        <authorList>
            <person name="Kim I."/>
        </authorList>
    </citation>
    <scope>NUCLEOTIDE SEQUENCE</scope>
    <source>
        <strain evidence="1">APW11</strain>
    </source>
</reference>
<evidence type="ECO:0000313" key="1">
    <source>
        <dbReference type="EMBL" id="MDT9000810.1"/>
    </source>
</evidence>
<organism evidence="1 2">
    <name type="scientific">Roseateles aquae</name>
    <dbReference type="NCBI Taxonomy" id="3077235"/>
    <lineage>
        <taxon>Bacteria</taxon>
        <taxon>Pseudomonadati</taxon>
        <taxon>Pseudomonadota</taxon>
        <taxon>Betaproteobacteria</taxon>
        <taxon>Burkholderiales</taxon>
        <taxon>Sphaerotilaceae</taxon>
        <taxon>Roseateles</taxon>
    </lineage>
</organism>
<proteinExistence type="predicted"/>
<name>A0ABU3PDX5_9BURK</name>
<dbReference type="Proteomes" id="UP001246372">
    <property type="component" value="Unassembled WGS sequence"/>
</dbReference>
<accession>A0ABU3PDX5</accession>
<dbReference type="EMBL" id="JAVXZY010000006">
    <property type="protein sequence ID" value="MDT9000810.1"/>
    <property type="molecule type" value="Genomic_DNA"/>
</dbReference>
<gene>
    <name evidence="1" type="ORF">RQP53_16150</name>
</gene>
<keyword evidence="2" id="KW-1185">Reference proteome</keyword>
<protein>
    <recommendedName>
        <fullName evidence="3">Lipoprotein</fullName>
    </recommendedName>
</protein>
<comment type="caution">
    <text evidence="1">The sequence shown here is derived from an EMBL/GenBank/DDBJ whole genome shotgun (WGS) entry which is preliminary data.</text>
</comment>
<dbReference type="RefSeq" id="WP_315651690.1">
    <property type="nucleotide sequence ID" value="NZ_JAVXZY010000006.1"/>
</dbReference>
<sequence>MNKRQIRALASLIAAGGLLGGCATVSDGVEQSIQLSAQQEGGQAVAGVSCVLSNKLGQWRVQAPGEVRVKRSDGQLFVSCESSDWVMATSTPVAQESDSKVGNSAVKGAGIGAGIGVLLGVLAPITLPFVGPMVGVSVVAGGTVGAAYGGIAGAVVDGASGAAYDYAPRIVVLMKPRPPANEKLADQSTPAG</sequence>